<evidence type="ECO:0000256" key="6">
    <source>
        <dbReference type="ARBA" id="ARBA00022842"/>
    </source>
</evidence>
<dbReference type="GO" id="GO:0009314">
    <property type="term" value="P:response to radiation"/>
    <property type="evidence" value="ECO:0007669"/>
    <property type="project" value="TreeGrafter"/>
</dbReference>
<evidence type="ECO:0000259" key="9">
    <source>
        <dbReference type="PROSITE" id="PS50173"/>
    </source>
</evidence>
<evidence type="ECO:0000313" key="10">
    <source>
        <dbReference type="EMBL" id="OTF69517.1"/>
    </source>
</evidence>
<keyword evidence="7" id="KW-0234">DNA repair</keyword>
<comment type="caution">
    <text evidence="10">The sequence shown here is derived from an EMBL/GenBank/DDBJ whole genome shotgun (WGS) entry which is preliminary data.</text>
</comment>
<dbReference type="GO" id="GO:0046872">
    <property type="term" value="F:metal ion binding"/>
    <property type="evidence" value="ECO:0007669"/>
    <property type="project" value="UniProtKB-KW"/>
</dbReference>
<dbReference type="InterPro" id="IPR043128">
    <property type="entry name" value="Rev_trsase/Diguanyl_cyclase"/>
</dbReference>
<dbReference type="OrthoDB" id="5723at2759"/>
<dbReference type="InterPro" id="IPR001126">
    <property type="entry name" value="UmuC"/>
</dbReference>
<protein>
    <submittedName>
        <fullName evidence="10">DNA polymerase eta-like protein</fullName>
    </submittedName>
</protein>
<keyword evidence="8" id="KW-0539">Nucleus</keyword>
<proteinExistence type="predicted"/>
<dbReference type="InterPro" id="IPR043502">
    <property type="entry name" value="DNA/RNA_pol_sf"/>
</dbReference>
<evidence type="ECO:0000256" key="5">
    <source>
        <dbReference type="ARBA" id="ARBA00022763"/>
    </source>
</evidence>
<dbReference type="GO" id="GO:0003887">
    <property type="term" value="F:DNA-directed DNA polymerase activity"/>
    <property type="evidence" value="ECO:0007669"/>
    <property type="project" value="TreeGrafter"/>
</dbReference>
<dbReference type="PROSITE" id="PS50173">
    <property type="entry name" value="UMUC"/>
    <property type="match status" value="1"/>
</dbReference>
<dbReference type="PANTHER" id="PTHR45873:SF1">
    <property type="entry name" value="DNA POLYMERASE ETA"/>
    <property type="match status" value="1"/>
</dbReference>
<dbReference type="GO" id="GO:0035861">
    <property type="term" value="C:site of double-strand break"/>
    <property type="evidence" value="ECO:0007669"/>
    <property type="project" value="TreeGrafter"/>
</dbReference>
<dbReference type="GO" id="GO:0042276">
    <property type="term" value="P:error-prone translesion synthesis"/>
    <property type="evidence" value="ECO:0007669"/>
    <property type="project" value="TreeGrafter"/>
</dbReference>
<evidence type="ECO:0000256" key="2">
    <source>
        <dbReference type="ARBA" id="ARBA00022679"/>
    </source>
</evidence>
<name>A0A1Y3ANB5_EURMA</name>
<reference evidence="10 11" key="1">
    <citation type="submission" date="2017-03" db="EMBL/GenBank/DDBJ databases">
        <title>Genome Survey of Euroglyphus maynei.</title>
        <authorList>
            <person name="Arlian L.G."/>
            <person name="Morgan M.S."/>
            <person name="Rider S.D."/>
        </authorList>
    </citation>
    <scope>NUCLEOTIDE SEQUENCE [LARGE SCALE GENOMIC DNA]</scope>
    <source>
        <strain evidence="10">Arlian Lab</strain>
        <tissue evidence="10">Whole body</tissue>
    </source>
</reference>
<dbReference type="SUPFAM" id="SSF56672">
    <property type="entry name" value="DNA/RNA polymerases"/>
    <property type="match status" value="1"/>
</dbReference>
<accession>A0A1Y3ANB5</accession>
<evidence type="ECO:0000313" key="11">
    <source>
        <dbReference type="Proteomes" id="UP000194236"/>
    </source>
</evidence>
<keyword evidence="4" id="KW-0479">Metal-binding</keyword>
<dbReference type="AlphaFoldDB" id="A0A1Y3ANB5"/>
<dbReference type="EMBL" id="MUJZ01070070">
    <property type="protein sequence ID" value="OTF69517.1"/>
    <property type="molecule type" value="Genomic_DNA"/>
</dbReference>
<dbReference type="InterPro" id="IPR052230">
    <property type="entry name" value="DNA_polymerase_eta"/>
</dbReference>
<comment type="subcellular location">
    <subcellularLocation>
        <location evidence="1">Nucleus</location>
    </subcellularLocation>
</comment>
<feature type="non-terminal residue" evidence="10">
    <location>
        <position position="236"/>
    </location>
</feature>
<dbReference type="Pfam" id="PF00817">
    <property type="entry name" value="IMS"/>
    <property type="match status" value="1"/>
</dbReference>
<dbReference type="Gene3D" id="3.30.70.270">
    <property type="match status" value="1"/>
</dbReference>
<dbReference type="Proteomes" id="UP000194236">
    <property type="component" value="Unassembled WGS sequence"/>
</dbReference>
<sequence>MADRNRIVALIDMDCFYVQCEQRLEPDKWLKPCVVAQYNNWQGGGIIAVNYEARSFGIKRGMMGDKAKQLCPELHIFRVPDENGKAKLDKYRDASSEVFQAIADFIEEQEKTMGISNLVILERASVDEAFLDLTQMIDAKPLMLPELEDLTFFNTKLELNDQSLDDWFSRFEHGIDGRQDDIRLVMAALFVGQIRQKILERTEFKCSAGISHNKMLSKLACGLNKPNAQTILPMMA</sequence>
<dbReference type="FunFam" id="3.40.1170.60:FF:000003">
    <property type="entry name" value="DNA polymerase eta"/>
    <property type="match status" value="1"/>
</dbReference>
<organism evidence="10 11">
    <name type="scientific">Euroglyphus maynei</name>
    <name type="common">Mayne's house dust mite</name>
    <dbReference type="NCBI Taxonomy" id="6958"/>
    <lineage>
        <taxon>Eukaryota</taxon>
        <taxon>Metazoa</taxon>
        <taxon>Ecdysozoa</taxon>
        <taxon>Arthropoda</taxon>
        <taxon>Chelicerata</taxon>
        <taxon>Arachnida</taxon>
        <taxon>Acari</taxon>
        <taxon>Acariformes</taxon>
        <taxon>Sarcoptiformes</taxon>
        <taxon>Astigmata</taxon>
        <taxon>Psoroptidia</taxon>
        <taxon>Analgoidea</taxon>
        <taxon>Pyroglyphidae</taxon>
        <taxon>Pyroglyphinae</taxon>
        <taxon>Euroglyphus</taxon>
    </lineage>
</organism>
<evidence type="ECO:0000256" key="3">
    <source>
        <dbReference type="ARBA" id="ARBA00022695"/>
    </source>
</evidence>
<dbReference type="GO" id="GO:0005657">
    <property type="term" value="C:replication fork"/>
    <property type="evidence" value="ECO:0007669"/>
    <property type="project" value="TreeGrafter"/>
</dbReference>
<keyword evidence="3" id="KW-0548">Nucleotidyltransferase</keyword>
<keyword evidence="11" id="KW-1185">Reference proteome</keyword>
<dbReference type="GO" id="GO:0006281">
    <property type="term" value="P:DNA repair"/>
    <property type="evidence" value="ECO:0007669"/>
    <property type="project" value="UniProtKB-KW"/>
</dbReference>
<evidence type="ECO:0000256" key="7">
    <source>
        <dbReference type="ARBA" id="ARBA00023204"/>
    </source>
</evidence>
<gene>
    <name evidence="10" type="ORF">BLA29_001701</name>
</gene>
<dbReference type="GO" id="GO:0005634">
    <property type="term" value="C:nucleus"/>
    <property type="evidence" value="ECO:0007669"/>
    <property type="project" value="UniProtKB-SubCell"/>
</dbReference>
<evidence type="ECO:0000256" key="8">
    <source>
        <dbReference type="ARBA" id="ARBA00023242"/>
    </source>
</evidence>
<dbReference type="Gene3D" id="3.40.1170.60">
    <property type="match status" value="1"/>
</dbReference>
<feature type="domain" description="UmuC" evidence="9">
    <location>
        <begin position="8"/>
        <end position="229"/>
    </location>
</feature>
<keyword evidence="5" id="KW-0227">DNA damage</keyword>
<keyword evidence="2" id="KW-0808">Transferase</keyword>
<evidence type="ECO:0000256" key="1">
    <source>
        <dbReference type="ARBA" id="ARBA00004123"/>
    </source>
</evidence>
<dbReference type="PANTHER" id="PTHR45873">
    <property type="entry name" value="DNA POLYMERASE ETA"/>
    <property type="match status" value="1"/>
</dbReference>
<keyword evidence="6" id="KW-0460">Magnesium</keyword>
<evidence type="ECO:0000256" key="4">
    <source>
        <dbReference type="ARBA" id="ARBA00022723"/>
    </source>
</evidence>